<gene>
    <name evidence="8" type="ORF">EJB05_37133</name>
</gene>
<evidence type="ECO:0000256" key="6">
    <source>
        <dbReference type="SAM" id="MobiDB-lite"/>
    </source>
</evidence>
<dbReference type="PANTHER" id="PTHR31674">
    <property type="entry name" value="B3 DOMAIN-CONTAINING PROTEIN REM-LIKE 3-RELATED"/>
    <property type="match status" value="1"/>
</dbReference>
<dbReference type="SUPFAM" id="SSF101936">
    <property type="entry name" value="DNA-binding pseudobarrel domain"/>
    <property type="match status" value="4"/>
</dbReference>
<feature type="region of interest" description="Disordered" evidence="6">
    <location>
        <begin position="117"/>
        <end position="136"/>
    </location>
</feature>
<dbReference type="OrthoDB" id="670056at2759"/>
<dbReference type="PROSITE" id="PS50863">
    <property type="entry name" value="B3"/>
    <property type="match status" value="3"/>
</dbReference>
<evidence type="ECO:0000259" key="7">
    <source>
        <dbReference type="PROSITE" id="PS50863"/>
    </source>
</evidence>
<dbReference type="InterPro" id="IPR003340">
    <property type="entry name" value="B3_DNA-bd"/>
</dbReference>
<dbReference type="Proteomes" id="UP000324897">
    <property type="component" value="Unassembled WGS sequence"/>
</dbReference>
<dbReference type="GO" id="GO:0005634">
    <property type="term" value="C:nucleus"/>
    <property type="evidence" value="ECO:0007669"/>
    <property type="project" value="UniProtKB-SubCell"/>
</dbReference>
<feature type="non-terminal residue" evidence="8">
    <location>
        <position position="1"/>
    </location>
</feature>
<evidence type="ECO:0000256" key="5">
    <source>
        <dbReference type="ARBA" id="ARBA00023242"/>
    </source>
</evidence>
<organism evidence="8 9">
    <name type="scientific">Eragrostis curvula</name>
    <name type="common">weeping love grass</name>
    <dbReference type="NCBI Taxonomy" id="38414"/>
    <lineage>
        <taxon>Eukaryota</taxon>
        <taxon>Viridiplantae</taxon>
        <taxon>Streptophyta</taxon>
        <taxon>Embryophyta</taxon>
        <taxon>Tracheophyta</taxon>
        <taxon>Spermatophyta</taxon>
        <taxon>Magnoliopsida</taxon>
        <taxon>Liliopsida</taxon>
        <taxon>Poales</taxon>
        <taxon>Poaceae</taxon>
        <taxon>PACMAD clade</taxon>
        <taxon>Chloridoideae</taxon>
        <taxon>Eragrostideae</taxon>
        <taxon>Eragrostidinae</taxon>
        <taxon>Eragrostis</taxon>
    </lineage>
</organism>
<comment type="subcellular location">
    <subcellularLocation>
        <location evidence="1">Nucleus</location>
    </subcellularLocation>
</comment>
<evidence type="ECO:0000313" key="9">
    <source>
        <dbReference type="Proteomes" id="UP000324897"/>
    </source>
</evidence>
<dbReference type="InterPro" id="IPR015300">
    <property type="entry name" value="DNA-bd_pseudobarrel_sf"/>
</dbReference>
<protein>
    <recommendedName>
        <fullName evidence="7">TF-B3 domain-containing protein</fullName>
    </recommendedName>
</protein>
<keyword evidence="5" id="KW-0539">Nucleus</keyword>
<evidence type="ECO:0000256" key="2">
    <source>
        <dbReference type="ARBA" id="ARBA00023015"/>
    </source>
</evidence>
<sequence length="558" mass="62122">MASPGPSNPSAAAGKHMRVLLPFSHKALRIPDELAEDIGAAEAHVVVPFGKGKVGRVEVGRDGDGAFLGLGWPEFADAFGVGAGWLLVLRHHGGGVLTVKAFDDSCCLRELATQTPAVDDATDSSNDSPHKPQFIGLLPPDSREKMQIPARFLQSYIPKDDLNSHVAIFLGPHGKVSKIEVKMNCSDVFFAGGWSQFLMSHDITGGNCLLLRYEGNMVFTVKVFEPNGCQRKSEHKDDIRFQQNEQNNTRAHDSFVLSALSVDEKKHEKPSFVIEKCKGKSNWLGDEGQMETKISKTYFGKASFRNSVYRIGPPSWIKKQINTNSLKKSLALAAAFCDGIGLHESRTITLKTSMDRNASWQVRGWSQNGSSYILLGGWRRFCKENTLKVGDICTFNVVEATLWNVVITRYSEKQDVTSASSAKCKSKNDRTNCEEQMGQEDSMTSLTKATSPTKCVYDTRPPAWLKKEINTSLHENQFYFPLTFCKAIGLREPSMVTLKISTSSTISWKARVVPYKTCAYMHRLGWRTFCRENGIKIGDVCTFNIIETTLWHVVVTRQ</sequence>
<dbReference type="InterPro" id="IPR039218">
    <property type="entry name" value="REM_fam"/>
</dbReference>
<dbReference type="Gramene" id="TVU13713">
    <property type="protein sequence ID" value="TVU13713"/>
    <property type="gene ID" value="EJB05_37133"/>
</dbReference>
<comment type="caution">
    <text evidence="8">The sequence shown here is derived from an EMBL/GenBank/DDBJ whole genome shotgun (WGS) entry which is preliminary data.</text>
</comment>
<evidence type="ECO:0000313" key="8">
    <source>
        <dbReference type="EMBL" id="TVU13713.1"/>
    </source>
</evidence>
<evidence type="ECO:0000256" key="1">
    <source>
        <dbReference type="ARBA" id="ARBA00004123"/>
    </source>
</evidence>
<dbReference type="EMBL" id="RWGY01000031">
    <property type="protein sequence ID" value="TVU13713.1"/>
    <property type="molecule type" value="Genomic_DNA"/>
</dbReference>
<keyword evidence="2" id="KW-0805">Transcription regulation</keyword>
<dbReference type="CDD" id="cd10017">
    <property type="entry name" value="B3_DNA"/>
    <property type="match status" value="2"/>
</dbReference>
<feature type="domain" description="TF-B3" evidence="7">
    <location>
        <begin position="131"/>
        <end position="227"/>
    </location>
</feature>
<dbReference type="GO" id="GO:0003677">
    <property type="term" value="F:DNA binding"/>
    <property type="evidence" value="ECO:0007669"/>
    <property type="project" value="UniProtKB-KW"/>
</dbReference>
<evidence type="ECO:0000256" key="4">
    <source>
        <dbReference type="ARBA" id="ARBA00023163"/>
    </source>
</evidence>
<dbReference type="PANTHER" id="PTHR31674:SF86">
    <property type="entry name" value="B3 DOMAIN-CONTAINING PROTEIN OS04G0347400-RELATED"/>
    <property type="match status" value="1"/>
</dbReference>
<keyword evidence="4" id="KW-0804">Transcription</keyword>
<dbReference type="Pfam" id="PF02362">
    <property type="entry name" value="B3"/>
    <property type="match status" value="4"/>
</dbReference>
<dbReference type="AlphaFoldDB" id="A0A5J9TQQ5"/>
<evidence type="ECO:0000256" key="3">
    <source>
        <dbReference type="ARBA" id="ARBA00023125"/>
    </source>
</evidence>
<feature type="domain" description="TF-B3" evidence="7">
    <location>
        <begin position="463"/>
        <end position="558"/>
    </location>
</feature>
<reference evidence="8 9" key="1">
    <citation type="journal article" date="2019" name="Sci. Rep.">
        <title>A high-quality genome of Eragrostis curvula grass provides insights into Poaceae evolution and supports new strategies to enhance forage quality.</title>
        <authorList>
            <person name="Carballo J."/>
            <person name="Santos B.A.C.M."/>
            <person name="Zappacosta D."/>
            <person name="Garbus I."/>
            <person name="Selva J.P."/>
            <person name="Gallo C.A."/>
            <person name="Diaz A."/>
            <person name="Albertini E."/>
            <person name="Caccamo M."/>
            <person name="Echenique V."/>
        </authorList>
    </citation>
    <scope>NUCLEOTIDE SEQUENCE [LARGE SCALE GENOMIC DNA]</scope>
    <source>
        <strain evidence="9">cv. Victoria</strain>
        <tissue evidence="8">Leaf</tissue>
    </source>
</reference>
<keyword evidence="3" id="KW-0238">DNA-binding</keyword>
<feature type="domain" description="TF-B3" evidence="7">
    <location>
        <begin position="315"/>
        <end position="411"/>
    </location>
</feature>
<name>A0A5J9TQQ5_9POAL</name>
<accession>A0A5J9TQQ5</accession>
<keyword evidence="9" id="KW-1185">Reference proteome</keyword>
<dbReference type="Gene3D" id="2.40.330.10">
    <property type="entry name" value="DNA-binding pseudobarrel domain"/>
    <property type="match status" value="4"/>
</dbReference>
<proteinExistence type="predicted"/>
<dbReference type="SMART" id="SM01019">
    <property type="entry name" value="B3"/>
    <property type="match status" value="4"/>
</dbReference>